<feature type="compositionally biased region" description="Low complexity" evidence="2">
    <location>
        <begin position="294"/>
        <end position="305"/>
    </location>
</feature>
<dbReference type="InterPro" id="IPR011009">
    <property type="entry name" value="Kinase-like_dom_sf"/>
</dbReference>
<dbReference type="Proteomes" id="UP000194127">
    <property type="component" value="Unassembled WGS sequence"/>
</dbReference>
<keyword evidence="6" id="KW-1185">Reference proteome</keyword>
<dbReference type="SUPFAM" id="SSF56112">
    <property type="entry name" value="Protein kinase-like (PK-like)"/>
    <property type="match status" value="1"/>
</dbReference>
<dbReference type="OrthoDB" id="1290869at2759"/>
<comment type="similarity">
    <text evidence="1">Belongs to the protein kinase superfamily. ADCK protein kinase family.</text>
</comment>
<evidence type="ECO:0000256" key="2">
    <source>
        <dbReference type="SAM" id="MobiDB-lite"/>
    </source>
</evidence>
<feature type="region of interest" description="Disordered" evidence="2">
    <location>
        <begin position="281"/>
        <end position="305"/>
    </location>
</feature>
<accession>A0A1X6NF19</accession>
<evidence type="ECO:0000313" key="6">
    <source>
        <dbReference type="Proteomes" id="UP000194127"/>
    </source>
</evidence>
<dbReference type="CDD" id="cd13971">
    <property type="entry name" value="ADCK2-like"/>
    <property type="match status" value="1"/>
</dbReference>
<dbReference type="EMBL" id="KZ110591">
    <property type="protein sequence ID" value="OSX67239.1"/>
    <property type="molecule type" value="Genomic_DNA"/>
</dbReference>
<dbReference type="GO" id="GO:0005739">
    <property type="term" value="C:mitochondrion"/>
    <property type="evidence" value="ECO:0007669"/>
    <property type="project" value="TreeGrafter"/>
</dbReference>
<dbReference type="PANTHER" id="PTHR45890">
    <property type="entry name" value="AARF DOMAIN CONTAINING KINASE 2 (PREDICTED)"/>
    <property type="match status" value="1"/>
</dbReference>
<evidence type="ECO:0000313" key="5">
    <source>
        <dbReference type="EMBL" id="OSX67239.1"/>
    </source>
</evidence>
<dbReference type="PANTHER" id="PTHR45890:SF1">
    <property type="entry name" value="AARF DOMAIN CONTAINING KINASE 2"/>
    <property type="match status" value="1"/>
</dbReference>
<feature type="chain" id="PRO_5012507611" description="ABC1 atypical kinase-like domain-containing protein" evidence="3">
    <location>
        <begin position="19"/>
        <end position="628"/>
    </location>
</feature>
<dbReference type="RefSeq" id="XP_024344033.1">
    <property type="nucleotide sequence ID" value="XM_024480158.1"/>
</dbReference>
<proteinExistence type="inferred from homology"/>
<dbReference type="InterPro" id="IPR004147">
    <property type="entry name" value="ABC1_dom"/>
</dbReference>
<dbReference type="InterPro" id="IPR044095">
    <property type="entry name" value="ADCK2_dom"/>
</dbReference>
<evidence type="ECO:0000259" key="4">
    <source>
        <dbReference type="Pfam" id="PF03109"/>
    </source>
</evidence>
<dbReference type="GeneID" id="36325108"/>
<sequence length="628" mass="70078">MALRLSVLPLGLRHAVFASARPPGFSHWHTASSLSRLALRTRPATRPFSTQFFTRAPGPIPFLGRNLYWLVPVAGGLAFYASPGAPSQLLPAIFASPTLIPCPAPCPSTADISPTILSPAEPADTRIIVRICVFLNDYVWEPVLTTRRFIYLVWLFFPVLFTAPMLLVGRPEDRLHGDKWGAVWWYGYLTSQMQKAGPTFIKLAQWAASRADLFPSLLCERLGALHSRGRPHPFSHTKRLIEHVFQRPFDEVFEEFDDTPIGTGAIAQVYKGTLKKDLIPPSHLLPKRPRKNVLPPSLTSEPLPSVPSAAVPSSMEWLSLPEEVAVFGRMMHEQLDLRVEARNLEAFEQNFAGRKLPVTFPRPLTVWTSKEILVEEYQNALSLELFLKNGGGPYNDLLAEVGLDTFLNMLLLDNFVHSDLHPGNIMIKFTKPTTLSLRNTAASALHRPAEAIPPSERSSDHVVDHLRTLIDDPPAWRAELTSLDAAGYVPEIVFVDAGLVTTLNDKNRTNFLDLFRAVAEFDGYRAGTLMVERCRTPQLAVDAETFALRMQHIVLNVKRKTFSLGQIKISDILTAVLRAVRQHHVKMEADFVNTVISILLLEGIGRQLDPGLDLFKSALPTASHWVLH</sequence>
<feature type="domain" description="ABC1 atypical kinase-like" evidence="4">
    <location>
        <begin position="225"/>
        <end position="430"/>
    </location>
</feature>
<organism evidence="5 6">
    <name type="scientific">Postia placenta MAD-698-R-SB12</name>
    <dbReference type="NCBI Taxonomy" id="670580"/>
    <lineage>
        <taxon>Eukaryota</taxon>
        <taxon>Fungi</taxon>
        <taxon>Dikarya</taxon>
        <taxon>Basidiomycota</taxon>
        <taxon>Agaricomycotina</taxon>
        <taxon>Agaricomycetes</taxon>
        <taxon>Polyporales</taxon>
        <taxon>Adustoporiaceae</taxon>
        <taxon>Rhodonia</taxon>
    </lineage>
</organism>
<dbReference type="InterPro" id="IPR052402">
    <property type="entry name" value="ADCK_kinase"/>
</dbReference>
<dbReference type="STRING" id="670580.A0A1X6NF19"/>
<dbReference type="Pfam" id="PF03109">
    <property type="entry name" value="ABC1"/>
    <property type="match status" value="1"/>
</dbReference>
<protein>
    <recommendedName>
        <fullName evidence="4">ABC1 atypical kinase-like domain-containing protein</fullName>
    </recommendedName>
</protein>
<dbReference type="AlphaFoldDB" id="A0A1X6NF19"/>
<evidence type="ECO:0000256" key="1">
    <source>
        <dbReference type="ARBA" id="ARBA00009670"/>
    </source>
</evidence>
<feature type="signal peptide" evidence="3">
    <location>
        <begin position="1"/>
        <end position="18"/>
    </location>
</feature>
<name>A0A1X6NF19_9APHY</name>
<evidence type="ECO:0000256" key="3">
    <source>
        <dbReference type="SAM" id="SignalP"/>
    </source>
</evidence>
<gene>
    <name evidence="5" type="ORF">POSPLADRAFT_1051390</name>
</gene>
<keyword evidence="3" id="KW-0732">Signal</keyword>
<reference evidence="5 6" key="1">
    <citation type="submission" date="2017-04" db="EMBL/GenBank/DDBJ databases">
        <title>Genome Sequence of the Model Brown-Rot Fungus Postia placenta SB12.</title>
        <authorList>
            <consortium name="DOE Joint Genome Institute"/>
            <person name="Gaskell J."/>
            <person name="Kersten P."/>
            <person name="Larrondo L.F."/>
            <person name="Canessa P."/>
            <person name="Martinez D."/>
            <person name="Hibbett D."/>
            <person name="Schmoll M."/>
            <person name="Kubicek C.P."/>
            <person name="Martinez A.T."/>
            <person name="Yadav J."/>
            <person name="Master E."/>
            <person name="Magnuson J.K."/>
            <person name="James T."/>
            <person name="Yaver D."/>
            <person name="Berka R."/>
            <person name="Labutti K."/>
            <person name="Lipzen A."/>
            <person name="Aerts A."/>
            <person name="Barry K."/>
            <person name="Henrissat B."/>
            <person name="Blanchette R."/>
            <person name="Grigoriev I."/>
            <person name="Cullen D."/>
        </authorList>
    </citation>
    <scope>NUCLEOTIDE SEQUENCE [LARGE SCALE GENOMIC DNA]</scope>
    <source>
        <strain evidence="5 6">MAD-698-R-SB12</strain>
    </source>
</reference>